<keyword evidence="2" id="KW-0012">Acyltransferase</keyword>
<comment type="caution">
    <text evidence="4">The sequence shown here is derived from an EMBL/GenBank/DDBJ whole genome shotgun (WGS) entry which is preliminary data.</text>
</comment>
<dbReference type="RefSeq" id="WP_218037482.1">
    <property type="nucleotide sequence ID" value="NZ_BKAJ01000101.1"/>
</dbReference>
<evidence type="ECO:0000313" key="4">
    <source>
        <dbReference type="EMBL" id="GEP58506.1"/>
    </source>
</evidence>
<evidence type="ECO:0000259" key="3">
    <source>
        <dbReference type="PROSITE" id="PS51186"/>
    </source>
</evidence>
<feature type="domain" description="N-acetyltransferase" evidence="3">
    <location>
        <begin position="1"/>
        <end position="141"/>
    </location>
</feature>
<dbReference type="InterPro" id="IPR050832">
    <property type="entry name" value="Bact_Acetyltransf"/>
</dbReference>
<dbReference type="EMBL" id="BKAJ01000101">
    <property type="protein sequence ID" value="GEP58506.1"/>
    <property type="molecule type" value="Genomic_DNA"/>
</dbReference>
<protein>
    <submittedName>
        <fullName evidence="4">N-acetyltransferase</fullName>
    </submittedName>
</protein>
<sequence length="141" mass="16176">MKPAGDLTIVFDQAGTHAQFVRDHLDFFNVGATGVSAYYAVHYFLKNDRAEVLGGLLGSIWGGWLHISYLWIDEAVRGQRWATRLMDQAEAYARERGCHSVQLDTHSFQARPFYEGRGYEVFGTLDDYPKGHQKFFLRKKL</sequence>
<dbReference type="GO" id="GO:0016747">
    <property type="term" value="F:acyltransferase activity, transferring groups other than amino-acyl groups"/>
    <property type="evidence" value="ECO:0007669"/>
    <property type="project" value="InterPro"/>
</dbReference>
<dbReference type="Pfam" id="PF00583">
    <property type="entry name" value="Acetyltransf_1"/>
    <property type="match status" value="1"/>
</dbReference>
<evidence type="ECO:0000313" key="5">
    <source>
        <dbReference type="Proteomes" id="UP000321058"/>
    </source>
</evidence>
<keyword evidence="1 4" id="KW-0808">Transferase</keyword>
<dbReference type="CDD" id="cd04301">
    <property type="entry name" value="NAT_SF"/>
    <property type="match status" value="1"/>
</dbReference>
<dbReference type="PANTHER" id="PTHR43877">
    <property type="entry name" value="AMINOALKYLPHOSPHONATE N-ACETYLTRANSFERASE-RELATED-RELATED"/>
    <property type="match status" value="1"/>
</dbReference>
<gene>
    <name evidence="4" type="ORF">RSO01_56720</name>
</gene>
<evidence type="ECO:0000256" key="2">
    <source>
        <dbReference type="ARBA" id="ARBA00023315"/>
    </source>
</evidence>
<dbReference type="Gene3D" id="3.40.630.30">
    <property type="match status" value="1"/>
</dbReference>
<evidence type="ECO:0000256" key="1">
    <source>
        <dbReference type="ARBA" id="ARBA00022679"/>
    </source>
</evidence>
<dbReference type="PANTHER" id="PTHR43877:SF2">
    <property type="entry name" value="AMINOALKYLPHOSPHONATE N-ACETYLTRANSFERASE-RELATED"/>
    <property type="match status" value="1"/>
</dbReference>
<organism evidence="4 5">
    <name type="scientific">Reyranella soli</name>
    <dbReference type="NCBI Taxonomy" id="1230389"/>
    <lineage>
        <taxon>Bacteria</taxon>
        <taxon>Pseudomonadati</taxon>
        <taxon>Pseudomonadota</taxon>
        <taxon>Alphaproteobacteria</taxon>
        <taxon>Hyphomicrobiales</taxon>
        <taxon>Reyranellaceae</taxon>
        <taxon>Reyranella</taxon>
    </lineage>
</organism>
<reference evidence="4 5" key="1">
    <citation type="submission" date="2019-07" db="EMBL/GenBank/DDBJ databases">
        <title>Whole genome shotgun sequence of Reyranella soli NBRC 108950.</title>
        <authorList>
            <person name="Hosoyama A."/>
            <person name="Uohara A."/>
            <person name="Ohji S."/>
            <person name="Ichikawa N."/>
        </authorList>
    </citation>
    <scope>NUCLEOTIDE SEQUENCE [LARGE SCALE GENOMIC DNA]</scope>
    <source>
        <strain evidence="4 5">NBRC 108950</strain>
    </source>
</reference>
<dbReference type="PROSITE" id="PS51186">
    <property type="entry name" value="GNAT"/>
    <property type="match status" value="1"/>
</dbReference>
<dbReference type="InterPro" id="IPR016181">
    <property type="entry name" value="Acyl_CoA_acyltransferase"/>
</dbReference>
<dbReference type="AlphaFoldDB" id="A0A512NHV4"/>
<dbReference type="Proteomes" id="UP000321058">
    <property type="component" value="Unassembled WGS sequence"/>
</dbReference>
<proteinExistence type="predicted"/>
<keyword evidence="5" id="KW-1185">Reference proteome</keyword>
<name>A0A512NHV4_9HYPH</name>
<dbReference type="InterPro" id="IPR000182">
    <property type="entry name" value="GNAT_dom"/>
</dbReference>
<accession>A0A512NHV4</accession>
<dbReference type="SUPFAM" id="SSF55729">
    <property type="entry name" value="Acyl-CoA N-acyltransferases (Nat)"/>
    <property type="match status" value="1"/>
</dbReference>